<evidence type="ECO:0000313" key="3">
    <source>
        <dbReference type="Proteomes" id="UP000230423"/>
    </source>
</evidence>
<feature type="region of interest" description="Disordered" evidence="1">
    <location>
        <begin position="85"/>
        <end position="220"/>
    </location>
</feature>
<dbReference type="PANTHER" id="PTHR14005:SF0">
    <property type="entry name" value="EUKARYOTIC TRANSLATION INITIATION FACTOR 3 SUBUNIT A"/>
    <property type="match status" value="1"/>
</dbReference>
<dbReference type="InterPro" id="IPR027512">
    <property type="entry name" value="EIF3A"/>
</dbReference>
<dbReference type="EMBL" id="KZ359578">
    <property type="protein sequence ID" value="PIO58870.1"/>
    <property type="molecule type" value="Genomic_DNA"/>
</dbReference>
<dbReference type="GO" id="GO:0001732">
    <property type="term" value="P:formation of cytoplasmic translation initiation complex"/>
    <property type="evidence" value="ECO:0007669"/>
    <property type="project" value="TreeGrafter"/>
</dbReference>
<feature type="compositionally biased region" description="Basic and acidic residues" evidence="1">
    <location>
        <begin position="90"/>
        <end position="154"/>
    </location>
</feature>
<proteinExistence type="predicted"/>
<dbReference type="GO" id="GO:0071541">
    <property type="term" value="C:eukaryotic translation initiation factor 3 complex, eIF3m"/>
    <property type="evidence" value="ECO:0007669"/>
    <property type="project" value="TreeGrafter"/>
</dbReference>
<feature type="compositionally biased region" description="Pro residues" evidence="1">
    <location>
        <begin position="211"/>
        <end position="220"/>
    </location>
</feature>
<feature type="compositionally biased region" description="Basic and acidic residues" evidence="1">
    <location>
        <begin position="162"/>
        <end position="192"/>
    </location>
</feature>
<dbReference type="PANTHER" id="PTHR14005">
    <property type="entry name" value="EUKARYOTIC TRANSLATION INITIATION FACTOR 3, THETA SUBUNIT"/>
    <property type="match status" value="1"/>
</dbReference>
<evidence type="ECO:0000313" key="2">
    <source>
        <dbReference type="EMBL" id="PIO58870.1"/>
    </source>
</evidence>
<dbReference type="GO" id="GO:0003729">
    <property type="term" value="F:mRNA binding"/>
    <property type="evidence" value="ECO:0007669"/>
    <property type="project" value="TreeGrafter"/>
</dbReference>
<dbReference type="GO" id="GO:0071540">
    <property type="term" value="C:eukaryotic translation initiation factor 3 complex, eIF3e"/>
    <property type="evidence" value="ECO:0007669"/>
    <property type="project" value="TreeGrafter"/>
</dbReference>
<accession>A0A2G9TNF1</accession>
<feature type="non-terminal residue" evidence="2">
    <location>
        <position position="220"/>
    </location>
</feature>
<dbReference type="Proteomes" id="UP000230423">
    <property type="component" value="Unassembled WGS sequence"/>
</dbReference>
<keyword evidence="3" id="KW-1185">Reference proteome</keyword>
<organism evidence="2 3">
    <name type="scientific">Teladorsagia circumcincta</name>
    <name type="common">Brown stomach worm</name>
    <name type="synonym">Ostertagia circumcincta</name>
    <dbReference type="NCBI Taxonomy" id="45464"/>
    <lineage>
        <taxon>Eukaryota</taxon>
        <taxon>Metazoa</taxon>
        <taxon>Ecdysozoa</taxon>
        <taxon>Nematoda</taxon>
        <taxon>Chromadorea</taxon>
        <taxon>Rhabditida</taxon>
        <taxon>Rhabditina</taxon>
        <taxon>Rhabditomorpha</taxon>
        <taxon>Strongyloidea</taxon>
        <taxon>Trichostrongylidae</taxon>
        <taxon>Teladorsagia</taxon>
    </lineage>
</organism>
<evidence type="ECO:0000256" key="1">
    <source>
        <dbReference type="SAM" id="MobiDB-lite"/>
    </source>
</evidence>
<dbReference type="GO" id="GO:0003743">
    <property type="term" value="F:translation initiation factor activity"/>
    <property type="evidence" value="ECO:0007669"/>
    <property type="project" value="TreeGrafter"/>
</dbReference>
<reference evidence="2 3" key="1">
    <citation type="submission" date="2015-09" db="EMBL/GenBank/DDBJ databases">
        <title>Draft genome of the parasitic nematode Teladorsagia circumcincta isolate WARC Sus (inbred).</title>
        <authorList>
            <person name="Mitreva M."/>
        </authorList>
    </citation>
    <scope>NUCLEOTIDE SEQUENCE [LARGE SCALE GENOMIC DNA]</scope>
    <source>
        <strain evidence="2 3">S</strain>
    </source>
</reference>
<protein>
    <submittedName>
        <fullName evidence="2">Uncharacterized protein</fullName>
    </submittedName>
</protein>
<dbReference type="AlphaFoldDB" id="A0A2G9TNF1"/>
<sequence>METQRRLQQQDKTFDHHVRAVHLEEMLERKAVMMKRLQEAPKLHEKYEQRRIQKAIDDHNLAVCIWERLENIREDAMDWMAQVKSSNAEDFARKAKLDEERRRREEEERQRQQLIEEQRRAAREPRGPNRREMDMDSKAMADSDWRGGGGRERPVMASRPIPGRDRERDFGERPPMRERENIISQADRDDSWRSGMGTAPPPPSGFRERPTPTPPASIAD</sequence>
<gene>
    <name evidence="2" type="ORF">TELCIR_19683</name>
</gene>
<dbReference type="GO" id="GO:0043614">
    <property type="term" value="C:multi-eIF complex"/>
    <property type="evidence" value="ECO:0007669"/>
    <property type="project" value="TreeGrafter"/>
</dbReference>
<dbReference type="GO" id="GO:0002188">
    <property type="term" value="P:translation reinitiation"/>
    <property type="evidence" value="ECO:0007669"/>
    <property type="project" value="TreeGrafter"/>
</dbReference>
<name>A0A2G9TNF1_TELCI</name>
<dbReference type="OrthoDB" id="5868190at2759"/>